<evidence type="ECO:0000313" key="1">
    <source>
        <dbReference type="EMBL" id="KKN87466.1"/>
    </source>
</evidence>
<accession>A0A0F9WMW7</accession>
<reference evidence="1" key="1">
    <citation type="journal article" date="2015" name="Nature">
        <title>Complex archaea that bridge the gap between prokaryotes and eukaryotes.</title>
        <authorList>
            <person name="Spang A."/>
            <person name="Saw J.H."/>
            <person name="Jorgensen S.L."/>
            <person name="Zaremba-Niedzwiedzka K."/>
            <person name="Martijn J."/>
            <person name="Lind A.E."/>
            <person name="van Eijk R."/>
            <person name="Schleper C."/>
            <person name="Guy L."/>
            <person name="Ettema T.J."/>
        </authorList>
    </citation>
    <scope>NUCLEOTIDE SEQUENCE</scope>
</reference>
<dbReference type="AlphaFoldDB" id="A0A0F9WMW7"/>
<comment type="caution">
    <text evidence="1">The sequence shown here is derived from an EMBL/GenBank/DDBJ whole genome shotgun (WGS) entry which is preliminary data.</text>
</comment>
<dbReference type="EMBL" id="LAZR01000138">
    <property type="protein sequence ID" value="KKN87466.1"/>
    <property type="molecule type" value="Genomic_DNA"/>
</dbReference>
<proteinExistence type="predicted"/>
<gene>
    <name evidence="1" type="ORF">LCGC14_0259210</name>
</gene>
<sequence length="149" mass="17487">MGREIRMVPRGWEHPKNRAGGYRSLFNSTYKAAAQEWWDCAEAYHARDLERLRELDVYMGADPEEAFAEHPWYWEWTDRPPNPEHYRPEFDSPADHFQVYENTTEGTPISPVLETKGDVGQWLMGNWGYSEEEAFAICETGWTAKGRRL</sequence>
<protein>
    <submittedName>
        <fullName evidence="1">Uncharacterized protein</fullName>
    </submittedName>
</protein>
<organism evidence="1">
    <name type="scientific">marine sediment metagenome</name>
    <dbReference type="NCBI Taxonomy" id="412755"/>
    <lineage>
        <taxon>unclassified sequences</taxon>
        <taxon>metagenomes</taxon>
        <taxon>ecological metagenomes</taxon>
    </lineage>
</organism>
<name>A0A0F9WMW7_9ZZZZ</name>